<gene>
    <name evidence="2" type="ORF">RhiirA4_221567</name>
</gene>
<feature type="compositionally biased region" description="Polar residues" evidence="1">
    <location>
        <begin position="156"/>
        <end position="168"/>
    </location>
</feature>
<dbReference type="VEuPathDB" id="FungiDB:FUN_001534"/>
<evidence type="ECO:0000313" key="2">
    <source>
        <dbReference type="EMBL" id="PKY39374.1"/>
    </source>
</evidence>
<evidence type="ECO:0000313" key="3">
    <source>
        <dbReference type="Proteomes" id="UP000234323"/>
    </source>
</evidence>
<sequence length="168" mass="17900">MFNGQYNQPHQSPSAQRNNYPPYQISRQFPQTGLHNGSQYSTIGNYNNSRNVDMRYPAAAAAVGPLPGHPSQYKHGSGWGTGDINASGISSGNGSLTSSLTYGTNNTNTANNPGNFAAQANPNMFSATAQAQQPQSSRRIQQGSASMPLRLGSEAHYQQPTHQSSIGT</sequence>
<name>A0A2I1FYB4_9GLOM</name>
<dbReference type="EMBL" id="LLXI01000060">
    <property type="protein sequence ID" value="PKY39374.1"/>
    <property type="molecule type" value="Genomic_DNA"/>
</dbReference>
<reference evidence="2 3" key="1">
    <citation type="submission" date="2015-10" db="EMBL/GenBank/DDBJ databases">
        <title>Genome analyses suggest a sexual origin of heterokaryosis in a supposedly ancient asexual fungus.</title>
        <authorList>
            <person name="Ropars J."/>
            <person name="Sedzielewska K."/>
            <person name="Noel J."/>
            <person name="Charron P."/>
            <person name="Farinelli L."/>
            <person name="Marton T."/>
            <person name="Kruger M."/>
            <person name="Pelin A."/>
            <person name="Brachmann A."/>
            <person name="Corradi N."/>
        </authorList>
    </citation>
    <scope>NUCLEOTIDE SEQUENCE [LARGE SCALE GENOMIC DNA]</scope>
    <source>
        <strain evidence="2 3">A4</strain>
    </source>
</reference>
<accession>A0A2I1FYB4</accession>
<dbReference type="AlphaFoldDB" id="A0A2I1FYB4"/>
<comment type="caution">
    <text evidence="2">The sequence shown here is derived from an EMBL/GenBank/DDBJ whole genome shotgun (WGS) entry which is preliminary data.</text>
</comment>
<protein>
    <submittedName>
        <fullName evidence="2">Uncharacterized protein</fullName>
    </submittedName>
</protein>
<feature type="compositionally biased region" description="Low complexity" evidence="1">
    <location>
        <begin position="127"/>
        <end position="142"/>
    </location>
</feature>
<feature type="region of interest" description="Disordered" evidence="1">
    <location>
        <begin position="127"/>
        <end position="168"/>
    </location>
</feature>
<keyword evidence="3" id="KW-1185">Reference proteome</keyword>
<proteinExistence type="predicted"/>
<dbReference type="Proteomes" id="UP000234323">
    <property type="component" value="Unassembled WGS sequence"/>
</dbReference>
<dbReference type="VEuPathDB" id="FungiDB:RhiirFUN_026406"/>
<evidence type="ECO:0000256" key="1">
    <source>
        <dbReference type="SAM" id="MobiDB-lite"/>
    </source>
</evidence>
<organism evidence="2 3">
    <name type="scientific">Rhizophagus irregularis</name>
    <dbReference type="NCBI Taxonomy" id="588596"/>
    <lineage>
        <taxon>Eukaryota</taxon>
        <taxon>Fungi</taxon>
        <taxon>Fungi incertae sedis</taxon>
        <taxon>Mucoromycota</taxon>
        <taxon>Glomeromycotina</taxon>
        <taxon>Glomeromycetes</taxon>
        <taxon>Glomerales</taxon>
        <taxon>Glomeraceae</taxon>
        <taxon>Rhizophagus</taxon>
    </lineage>
</organism>
<feature type="region of interest" description="Disordered" evidence="1">
    <location>
        <begin position="1"/>
        <end position="46"/>
    </location>
</feature>